<dbReference type="RefSeq" id="WP_003842000.1">
    <property type="nucleotide sequence ID" value="NZ_GL405225.1"/>
</dbReference>
<gene>
    <name evidence="3" type="ORF">HMPREF0168_0862</name>
</gene>
<proteinExistence type="predicted"/>
<feature type="region of interest" description="Disordered" evidence="1">
    <location>
        <begin position="78"/>
        <end position="110"/>
    </location>
</feature>
<feature type="compositionally biased region" description="Polar residues" evidence="1">
    <location>
        <begin position="85"/>
        <end position="98"/>
    </location>
</feature>
<dbReference type="Pfam" id="PF01844">
    <property type="entry name" value="HNH"/>
    <property type="match status" value="1"/>
</dbReference>
<dbReference type="EMBL" id="AEEQ01000009">
    <property type="protein sequence ID" value="EFM41469.1"/>
    <property type="molecule type" value="Genomic_DNA"/>
</dbReference>
<protein>
    <recommendedName>
        <fullName evidence="2">HNH nuclease domain-containing protein</fullName>
    </recommendedName>
</protein>
<dbReference type="InterPro" id="IPR003615">
    <property type="entry name" value="HNH_nuc"/>
</dbReference>
<dbReference type="Proteomes" id="UP000003323">
    <property type="component" value="Unassembled WGS sequence"/>
</dbReference>
<accession>E0Q6V4</accession>
<dbReference type="HOGENOM" id="CLU_167388_0_0_11"/>
<evidence type="ECO:0000313" key="4">
    <source>
        <dbReference type="Proteomes" id="UP000003323"/>
    </source>
</evidence>
<dbReference type="GO" id="GO:0003676">
    <property type="term" value="F:nucleic acid binding"/>
    <property type="evidence" value="ECO:0007669"/>
    <property type="project" value="InterPro"/>
</dbReference>
<comment type="caution">
    <text evidence="3">The sequence shown here is derived from an EMBL/GenBank/DDBJ whole genome shotgun (WGS) entry which is preliminary data.</text>
</comment>
<name>E0Q6V4_9BIFI</name>
<dbReference type="GO" id="GO:0008270">
    <property type="term" value="F:zinc ion binding"/>
    <property type="evidence" value="ECO:0007669"/>
    <property type="project" value="InterPro"/>
</dbReference>
<dbReference type="SMART" id="SM00507">
    <property type="entry name" value="HNHc"/>
    <property type="match status" value="1"/>
</dbReference>
<dbReference type="AlphaFoldDB" id="E0Q6V4"/>
<dbReference type="GO" id="GO:0004519">
    <property type="term" value="F:endonuclease activity"/>
    <property type="evidence" value="ECO:0007669"/>
    <property type="project" value="InterPro"/>
</dbReference>
<dbReference type="InterPro" id="IPR002711">
    <property type="entry name" value="HNH"/>
</dbReference>
<evidence type="ECO:0000256" key="1">
    <source>
        <dbReference type="SAM" id="MobiDB-lite"/>
    </source>
</evidence>
<sequence>MSQRVNVRRQNGAARARIKSRLIAEALGNPVCHLCGLPIDVKLPAGHPYAFEIDELVPVSKGGDPHDVRNCAPSHRLCNQRRGNKSMNELASNSTEARQPNMPLRNSRHW</sequence>
<reference evidence="3 4" key="1">
    <citation type="submission" date="2010-08" db="EMBL/GenBank/DDBJ databases">
        <authorList>
            <person name="Muzny D."/>
            <person name="Qin X."/>
            <person name="Deng J."/>
            <person name="Jiang H."/>
            <person name="Liu Y."/>
            <person name="Qu J."/>
            <person name="Song X.-Z."/>
            <person name="Zhang L."/>
            <person name="Thornton R."/>
            <person name="Coyle M."/>
            <person name="Francisco L."/>
            <person name="Jackson L."/>
            <person name="Javaid M."/>
            <person name="Korchina V."/>
            <person name="Kovar C."/>
            <person name="Mata R."/>
            <person name="Mathew T."/>
            <person name="Ngo R."/>
            <person name="Nguyen L."/>
            <person name="Nguyen N."/>
            <person name="Okwuonu G."/>
            <person name="Ongeri F."/>
            <person name="Pham C."/>
            <person name="Simmons D."/>
            <person name="Wilczek-Boney K."/>
            <person name="Hale W."/>
            <person name="Jakkamsetti A."/>
            <person name="Pham P."/>
            <person name="Ruth R."/>
            <person name="San Lucas F."/>
            <person name="Warren J."/>
            <person name="Zhang J."/>
            <person name="Zhao Z."/>
            <person name="Zhou C."/>
            <person name="Zhu D."/>
            <person name="Lee S."/>
            <person name="Bess C."/>
            <person name="Blankenburg K."/>
            <person name="Forbes L."/>
            <person name="Fu Q."/>
            <person name="Gubbala S."/>
            <person name="Hirani K."/>
            <person name="Jayaseelan J.C."/>
            <person name="Lara F."/>
            <person name="Munidasa M."/>
            <person name="Palculict T."/>
            <person name="Patil S."/>
            <person name="Pu L.-L."/>
            <person name="Saada N."/>
            <person name="Tang L."/>
            <person name="Weissenberger G."/>
            <person name="Zhu Y."/>
            <person name="Hemphill L."/>
            <person name="Shang Y."/>
            <person name="Youmans B."/>
            <person name="Ayvaz T."/>
            <person name="Ross M."/>
            <person name="Santibanez J."/>
            <person name="Aqrawi P."/>
            <person name="Gross S."/>
            <person name="Joshi V."/>
            <person name="Fowler G."/>
            <person name="Nazareth L."/>
            <person name="Reid J."/>
            <person name="Worley K."/>
            <person name="Petrosino J."/>
            <person name="Highlander S."/>
            <person name="Gibbs R."/>
        </authorList>
    </citation>
    <scope>NUCLEOTIDE SEQUENCE [LARGE SCALE GENOMIC DNA]</scope>
    <source>
        <strain evidence="3 4">ATCC 27679</strain>
    </source>
</reference>
<dbReference type="Gene3D" id="1.10.30.50">
    <property type="match status" value="1"/>
</dbReference>
<feature type="domain" description="HNH nuclease" evidence="2">
    <location>
        <begin position="19"/>
        <end position="80"/>
    </location>
</feature>
<organism evidence="3 4">
    <name type="scientific">Bifidobacterium dentium ATCC 27679</name>
    <dbReference type="NCBI Taxonomy" id="871562"/>
    <lineage>
        <taxon>Bacteria</taxon>
        <taxon>Bacillati</taxon>
        <taxon>Actinomycetota</taxon>
        <taxon>Actinomycetes</taxon>
        <taxon>Bifidobacteriales</taxon>
        <taxon>Bifidobacteriaceae</taxon>
        <taxon>Bifidobacterium</taxon>
    </lineage>
</organism>
<evidence type="ECO:0000313" key="3">
    <source>
        <dbReference type="EMBL" id="EFM41469.1"/>
    </source>
</evidence>
<evidence type="ECO:0000259" key="2">
    <source>
        <dbReference type="SMART" id="SM00507"/>
    </source>
</evidence>